<dbReference type="Gene3D" id="3.40.30.10">
    <property type="entry name" value="Glutaredoxin"/>
    <property type="match status" value="1"/>
</dbReference>
<dbReference type="GO" id="GO:0016209">
    <property type="term" value="F:antioxidant activity"/>
    <property type="evidence" value="ECO:0007669"/>
    <property type="project" value="InterPro"/>
</dbReference>
<organism evidence="4 5">
    <name type="scientific">Paracidovorax cattleyae</name>
    <dbReference type="NCBI Taxonomy" id="80868"/>
    <lineage>
        <taxon>Bacteria</taxon>
        <taxon>Pseudomonadati</taxon>
        <taxon>Pseudomonadota</taxon>
        <taxon>Betaproteobacteria</taxon>
        <taxon>Burkholderiales</taxon>
        <taxon>Comamonadaceae</taxon>
        <taxon>Paracidovorax</taxon>
    </lineage>
</organism>
<feature type="transmembrane region" description="Helical" evidence="2">
    <location>
        <begin position="160"/>
        <end position="182"/>
    </location>
</feature>
<keyword evidence="2" id="KW-1133">Transmembrane helix</keyword>
<evidence type="ECO:0000256" key="2">
    <source>
        <dbReference type="SAM" id="Phobius"/>
    </source>
</evidence>
<name>A0A1H0WRL2_9BURK</name>
<dbReference type="Gene3D" id="2.60.120.260">
    <property type="entry name" value="Galactose-binding domain-like"/>
    <property type="match status" value="1"/>
</dbReference>
<keyword evidence="2" id="KW-0472">Membrane</keyword>
<accession>A0A1H0WRL2</accession>
<proteinExistence type="predicted"/>
<dbReference type="GO" id="GO:0016491">
    <property type="term" value="F:oxidoreductase activity"/>
    <property type="evidence" value="ECO:0007669"/>
    <property type="project" value="InterPro"/>
</dbReference>
<dbReference type="EMBL" id="FNJL01000050">
    <property type="protein sequence ID" value="SDP93282.1"/>
    <property type="molecule type" value="Genomic_DNA"/>
</dbReference>
<dbReference type="RefSeq" id="WP_092840088.1">
    <property type="nucleotide sequence ID" value="NZ_FNJL01000050.1"/>
</dbReference>
<dbReference type="AlphaFoldDB" id="A0A1H0WRL2"/>
<evidence type="ECO:0000313" key="4">
    <source>
        <dbReference type="EMBL" id="SDP93282.1"/>
    </source>
</evidence>
<protein>
    <submittedName>
        <fullName evidence="4">Cytochrome c biogenesis protein CcdA</fullName>
    </submittedName>
</protein>
<keyword evidence="2" id="KW-0812">Transmembrane</keyword>
<feature type="transmembrane region" description="Helical" evidence="2">
    <location>
        <begin position="40"/>
        <end position="64"/>
    </location>
</feature>
<dbReference type="InterPro" id="IPR050553">
    <property type="entry name" value="Thioredoxin_ResA/DsbE_sf"/>
</dbReference>
<dbReference type="PANTHER" id="PTHR42852">
    <property type="entry name" value="THIOL:DISULFIDE INTERCHANGE PROTEIN DSBE"/>
    <property type="match status" value="1"/>
</dbReference>
<feature type="transmembrane region" description="Helical" evidence="2">
    <location>
        <begin position="6"/>
        <end position="28"/>
    </location>
</feature>
<feature type="region of interest" description="Disordered" evidence="1">
    <location>
        <begin position="280"/>
        <end position="301"/>
    </location>
</feature>
<keyword evidence="5" id="KW-1185">Reference proteome</keyword>
<dbReference type="InterPro" id="IPR036249">
    <property type="entry name" value="Thioredoxin-like_sf"/>
</dbReference>
<dbReference type="InterPro" id="IPR000866">
    <property type="entry name" value="AhpC/TSA"/>
</dbReference>
<dbReference type="Pfam" id="PF00578">
    <property type="entry name" value="AhpC-TSA"/>
    <property type="match status" value="1"/>
</dbReference>
<dbReference type="PANTHER" id="PTHR42852:SF13">
    <property type="entry name" value="PROTEIN DIPZ"/>
    <property type="match status" value="1"/>
</dbReference>
<evidence type="ECO:0000313" key="5">
    <source>
        <dbReference type="Proteomes" id="UP000199317"/>
    </source>
</evidence>
<dbReference type="CDD" id="cd03012">
    <property type="entry name" value="TlpA_like_DipZ_like"/>
    <property type="match status" value="1"/>
</dbReference>
<sequence>MLLIILAYLGGVLTIVSPCILPVLPFVFSRASQPFMRSGLPLLAGMALTFAVVASLAAVGGGWVVAANQYGRWLALALVAVFALTLLLPHLSERLTRPLVAVGARLSESAQSDGAPRIGSSVLLGVATGLLWAPCAGPILGLILTGAALQGANTTSTLLLLAYAAGAATSMAAALLLGGRVFAALKRLLGAGEWVRRGLGAAMLAGVAAIALGLDTGVLAQLSTASTGNIEQKLVERLNKPQDGEAMAMRGNSAMMMQGPAMAPTQGAAMMAAGGAMRMAGPESGPSALPDEGQAPSLDGATEWLNSAPLTKEDLRGKVVLVDFWTYSCINCLRTLPYVKAWAEKYRDQGLVVVGVHAPEFAFERDVRNVTKAMKDLGITYPVAVDNQYAIWRVFKNRYWPAHYFIDATGRIRHHHFGEGNYAESERVIQQLLKEAGASKTAMGLTEVDASGVQLAANMEEVRSPETYLGYGRAENFASTPRAVHDKVTAYIGPTRPTLNAWGLSGRWMVGRESATLSEPSGRIVYRFQARDLHLVLGPGSDGKPVRFKVSIDGKAPGKAHGMDVAADGSGTVTDQRLYQLVRQPGDITERTFSIEFLDPGVSAYAFTFG</sequence>
<dbReference type="InterPro" id="IPR041017">
    <property type="entry name" value="Thioredoxin_10"/>
</dbReference>
<evidence type="ECO:0000256" key="1">
    <source>
        <dbReference type="SAM" id="MobiDB-lite"/>
    </source>
</evidence>
<dbReference type="Pfam" id="PF17991">
    <property type="entry name" value="Thioredoxin_10"/>
    <property type="match status" value="1"/>
</dbReference>
<feature type="transmembrane region" description="Helical" evidence="2">
    <location>
        <begin position="122"/>
        <end position="148"/>
    </location>
</feature>
<feature type="domain" description="Thioredoxin" evidence="3">
    <location>
        <begin position="283"/>
        <end position="434"/>
    </location>
</feature>
<reference evidence="5" key="1">
    <citation type="submission" date="2016-10" db="EMBL/GenBank/DDBJ databases">
        <authorList>
            <person name="Varghese N."/>
            <person name="Submissions S."/>
        </authorList>
    </citation>
    <scope>NUCLEOTIDE SEQUENCE [LARGE SCALE GENOMIC DNA]</scope>
    <source>
        <strain evidence="5">DSM 17101</strain>
    </source>
</reference>
<dbReference type="OrthoDB" id="9811352at2"/>
<feature type="transmembrane region" description="Helical" evidence="2">
    <location>
        <begin position="70"/>
        <end position="88"/>
    </location>
</feature>
<dbReference type="Proteomes" id="UP000199317">
    <property type="component" value="Unassembled WGS sequence"/>
</dbReference>
<dbReference type="InterPro" id="IPR013766">
    <property type="entry name" value="Thioredoxin_domain"/>
</dbReference>
<dbReference type="PROSITE" id="PS51352">
    <property type="entry name" value="THIOREDOXIN_2"/>
    <property type="match status" value="1"/>
</dbReference>
<evidence type="ECO:0000259" key="3">
    <source>
        <dbReference type="PROSITE" id="PS51352"/>
    </source>
</evidence>
<gene>
    <name evidence="4" type="ORF">SAMN04489708_1505</name>
</gene>
<dbReference type="SUPFAM" id="SSF52833">
    <property type="entry name" value="Thioredoxin-like"/>
    <property type="match status" value="1"/>
</dbReference>